<organism evidence="17 18">
    <name type="scientific">Mycena chlorophos</name>
    <name type="common">Agaric fungus</name>
    <name type="synonym">Agaricus chlorophos</name>
    <dbReference type="NCBI Taxonomy" id="658473"/>
    <lineage>
        <taxon>Eukaryota</taxon>
        <taxon>Fungi</taxon>
        <taxon>Dikarya</taxon>
        <taxon>Basidiomycota</taxon>
        <taxon>Agaricomycotina</taxon>
        <taxon>Agaricomycetes</taxon>
        <taxon>Agaricomycetidae</taxon>
        <taxon>Agaricales</taxon>
        <taxon>Marasmiineae</taxon>
        <taxon>Mycenaceae</taxon>
        <taxon>Mycena</taxon>
    </lineage>
</organism>
<keyword evidence="10" id="KW-1015">Disulfide bond</keyword>
<keyword evidence="11" id="KW-0119">Carbohydrate metabolism</keyword>
<comment type="catalytic activity">
    <reaction evidence="14">
        <text>[(1-&gt;4)-beta-D-glucosyl]n+m + reduced acceptor + O2 = 4-dehydro-beta-D-glucosyl-[(1-&gt;4)-beta-D-glucosyl]n-1 + [(1-&gt;4)-beta-D-glucosyl]m + acceptor + H2O.</text>
        <dbReference type="EC" id="1.14.99.56"/>
    </reaction>
</comment>
<comment type="subcellular location">
    <subcellularLocation>
        <location evidence="2">Secreted</location>
    </subcellularLocation>
</comment>
<comment type="similarity">
    <text evidence="13">Belongs to the polysaccharide monooxygenase AA9 family.</text>
</comment>
<dbReference type="Pfam" id="PF03443">
    <property type="entry name" value="AA9"/>
    <property type="match status" value="1"/>
</dbReference>
<evidence type="ECO:0000256" key="5">
    <source>
        <dbReference type="ARBA" id="ARBA00022729"/>
    </source>
</evidence>
<keyword evidence="12" id="KW-0624">Polysaccharide degradation</keyword>
<keyword evidence="7" id="KW-0560">Oxidoreductase</keyword>
<keyword evidence="4" id="KW-0479">Metal-binding</keyword>
<evidence type="ECO:0000256" key="14">
    <source>
        <dbReference type="ARBA" id="ARBA00045077"/>
    </source>
</evidence>
<keyword evidence="18" id="KW-1185">Reference proteome</keyword>
<dbReference type="CDD" id="cd18186">
    <property type="entry name" value="BTB_POZ_ZBTB_KLHL-like"/>
    <property type="match status" value="1"/>
</dbReference>
<dbReference type="Gene3D" id="2.70.50.70">
    <property type="match status" value="1"/>
</dbReference>
<dbReference type="InterPro" id="IPR049892">
    <property type="entry name" value="AA9"/>
</dbReference>
<evidence type="ECO:0000256" key="9">
    <source>
        <dbReference type="ARBA" id="ARBA00023033"/>
    </source>
</evidence>
<dbReference type="CDD" id="cd21175">
    <property type="entry name" value="LPMO_AA9"/>
    <property type="match status" value="1"/>
</dbReference>
<accession>A0ABQ0L9G5</accession>
<keyword evidence="5" id="KW-0732">Signal</keyword>
<comment type="cofactor">
    <cofactor evidence="1">
        <name>Cu(2+)</name>
        <dbReference type="ChEBI" id="CHEBI:29036"/>
    </cofactor>
</comment>
<evidence type="ECO:0000256" key="3">
    <source>
        <dbReference type="ARBA" id="ARBA00022525"/>
    </source>
</evidence>
<evidence type="ECO:0000256" key="1">
    <source>
        <dbReference type="ARBA" id="ARBA00001973"/>
    </source>
</evidence>
<gene>
    <name evidence="17" type="ORF">MCHLO_05152</name>
</gene>
<dbReference type="InterPro" id="IPR005103">
    <property type="entry name" value="AA9_LPMO"/>
</dbReference>
<dbReference type="Proteomes" id="UP000815677">
    <property type="component" value="Unassembled WGS sequence"/>
</dbReference>
<evidence type="ECO:0000256" key="4">
    <source>
        <dbReference type="ARBA" id="ARBA00022723"/>
    </source>
</evidence>
<keyword evidence="6" id="KW-0136">Cellulose degradation</keyword>
<evidence type="ECO:0000256" key="12">
    <source>
        <dbReference type="ARBA" id="ARBA00023326"/>
    </source>
</evidence>
<protein>
    <recommendedName>
        <fullName evidence="15">lytic cellulose monooxygenase (C4-dehydrogenating)</fullName>
        <ecNumber evidence="15">1.14.99.56</ecNumber>
    </recommendedName>
</protein>
<evidence type="ECO:0000256" key="15">
    <source>
        <dbReference type="ARBA" id="ARBA00047174"/>
    </source>
</evidence>
<keyword evidence="9" id="KW-0503">Monooxygenase</keyword>
<evidence type="ECO:0000256" key="7">
    <source>
        <dbReference type="ARBA" id="ARBA00023002"/>
    </source>
</evidence>
<dbReference type="SMART" id="SM00225">
    <property type="entry name" value="BTB"/>
    <property type="match status" value="1"/>
</dbReference>
<proteinExistence type="inferred from homology"/>
<dbReference type="PANTHER" id="PTHR33353:SF10">
    <property type="entry name" value="ENDO-BETA-1,4-GLUCANASE D"/>
    <property type="match status" value="1"/>
</dbReference>
<dbReference type="Pfam" id="PF00651">
    <property type="entry name" value="BTB"/>
    <property type="match status" value="1"/>
</dbReference>
<evidence type="ECO:0000256" key="8">
    <source>
        <dbReference type="ARBA" id="ARBA00023008"/>
    </source>
</evidence>
<sequence>MMTDETTMPAPQPFSGTMLPAADIILRSSDEPQVDFHVHRLVMTLASPVFGDLFSVPQPVPKGTEGASEEAPISVVQLSEHADVLDGVLRLVYPGTSPFRADEDESGLYPLDKLRLVLEIAVGKYQIESVVPLGKRLLREHLQAPEGDVVGVFVVACGLRWGDVAREAAKRCLRRPIREFVDPNAASSDSESGNSVVTTPSSPLLDYLPASTYHALLTYHASCSAVAFRTTQILSWLPYASVPGSECTNWNHPELCPRVGHWTFAERTMAPATRWFARCLDWISLRVKEAPLIPLDTDLQAVSELMVLAVKEIGGCESCRVDEGGFAMLVDFLGVLMRRVQLEVGKVEIPTIQAEHLSVKNTAQLEQTTSSGESAQQARAWHIRKRDAFSALVALATFAAKASAHYVFPQFIVGGVDSSDWEYNRQTNNYLSNDPVTDVTTEDIRCYTSTQSGTAGATASVAAGSTVGFISGPTDMYHPGVVNVYMAQAPSGTDVADWDGSGDVWFRIFQIPPVLDGGSTITFPSEGMTIVNFEIPSETPSGQYLIRIEQIALHVASTYGGAQFYIACAQVEVTNGGSGTPGPLVAFPGEYTEPGILINIYYPIPSNYTQPGPPLWPSTGGVGDFLSPAPSSCVFQSSTIESTGTTTVKSTSTATSSKETTTIVTTSVTSTAPSSSATAAGASLH</sequence>
<evidence type="ECO:0000256" key="10">
    <source>
        <dbReference type="ARBA" id="ARBA00023157"/>
    </source>
</evidence>
<evidence type="ECO:0000256" key="6">
    <source>
        <dbReference type="ARBA" id="ARBA00023001"/>
    </source>
</evidence>
<evidence type="ECO:0000313" key="18">
    <source>
        <dbReference type="Proteomes" id="UP000815677"/>
    </source>
</evidence>
<dbReference type="InterPro" id="IPR000210">
    <property type="entry name" value="BTB/POZ_dom"/>
</dbReference>
<evidence type="ECO:0000259" key="16">
    <source>
        <dbReference type="PROSITE" id="PS50097"/>
    </source>
</evidence>
<dbReference type="InterPro" id="IPR011333">
    <property type="entry name" value="SKP1/BTB/POZ_sf"/>
</dbReference>
<keyword evidence="8" id="KW-0186">Copper</keyword>
<dbReference type="PROSITE" id="PS50097">
    <property type="entry name" value="BTB"/>
    <property type="match status" value="1"/>
</dbReference>
<evidence type="ECO:0000256" key="2">
    <source>
        <dbReference type="ARBA" id="ARBA00004613"/>
    </source>
</evidence>
<evidence type="ECO:0000256" key="11">
    <source>
        <dbReference type="ARBA" id="ARBA00023277"/>
    </source>
</evidence>
<dbReference type="Gene3D" id="3.30.710.10">
    <property type="entry name" value="Potassium Channel Kv1.1, Chain A"/>
    <property type="match status" value="1"/>
</dbReference>
<reference evidence="17" key="1">
    <citation type="submission" date="2014-09" db="EMBL/GenBank/DDBJ databases">
        <title>Genome sequence of the luminous mushroom Mycena chlorophos for searching fungal bioluminescence genes.</title>
        <authorList>
            <person name="Tanaka Y."/>
            <person name="Kasuga D."/>
            <person name="Oba Y."/>
            <person name="Hase S."/>
            <person name="Sato K."/>
            <person name="Oba Y."/>
            <person name="Sakakibara Y."/>
        </authorList>
    </citation>
    <scope>NUCLEOTIDE SEQUENCE</scope>
</reference>
<evidence type="ECO:0000313" key="17">
    <source>
        <dbReference type="EMBL" id="GAT47703.1"/>
    </source>
</evidence>
<dbReference type="PANTHER" id="PTHR33353">
    <property type="entry name" value="PUTATIVE (AFU_ORTHOLOGUE AFUA_1G12560)-RELATED"/>
    <property type="match status" value="1"/>
</dbReference>
<name>A0ABQ0L9G5_MYCCL</name>
<keyword evidence="3" id="KW-0964">Secreted</keyword>
<dbReference type="EMBL" id="DF843887">
    <property type="protein sequence ID" value="GAT47703.1"/>
    <property type="molecule type" value="Genomic_DNA"/>
</dbReference>
<evidence type="ECO:0000256" key="13">
    <source>
        <dbReference type="ARBA" id="ARBA00044502"/>
    </source>
</evidence>
<feature type="domain" description="BTB" evidence="16">
    <location>
        <begin position="22"/>
        <end position="101"/>
    </location>
</feature>
<dbReference type="EC" id="1.14.99.56" evidence="15"/>